<dbReference type="InterPro" id="IPR007828">
    <property type="entry name" value="Inositol_oxygenase"/>
</dbReference>
<keyword evidence="12" id="KW-1185">Reference proteome</keyword>
<organism evidence="12">
    <name type="scientific">Perkinsus marinus (strain ATCC 50983 / TXsc)</name>
    <dbReference type="NCBI Taxonomy" id="423536"/>
    <lineage>
        <taxon>Eukaryota</taxon>
        <taxon>Sar</taxon>
        <taxon>Alveolata</taxon>
        <taxon>Perkinsozoa</taxon>
        <taxon>Perkinsea</taxon>
        <taxon>Perkinsida</taxon>
        <taxon>Perkinsidae</taxon>
        <taxon>Perkinsus</taxon>
    </lineage>
</organism>
<keyword evidence="7 10" id="KW-0560">Oxidoreductase</keyword>
<dbReference type="RefSeq" id="XP_002768760.1">
    <property type="nucleotide sequence ID" value="XM_002768714.1"/>
</dbReference>
<dbReference type="OrthoDB" id="5151075at2759"/>
<evidence type="ECO:0000256" key="6">
    <source>
        <dbReference type="ARBA" id="ARBA00022723"/>
    </source>
</evidence>
<evidence type="ECO:0000256" key="8">
    <source>
        <dbReference type="ARBA" id="ARBA00023004"/>
    </source>
</evidence>
<dbReference type="GO" id="GO:0019310">
    <property type="term" value="P:inositol catabolic process"/>
    <property type="evidence" value="ECO:0007669"/>
    <property type="project" value="UniProtKB-UniRule"/>
</dbReference>
<dbReference type="GO" id="GO:0050113">
    <property type="term" value="F:inositol oxygenase activity"/>
    <property type="evidence" value="ECO:0007669"/>
    <property type="project" value="UniProtKB-UniRule"/>
</dbReference>
<keyword evidence="5 10" id="KW-0963">Cytoplasm</keyword>
<evidence type="ECO:0000256" key="1">
    <source>
        <dbReference type="ARBA" id="ARBA00004496"/>
    </source>
</evidence>
<protein>
    <recommendedName>
        <fullName evidence="4 10">Inositol oxygenase</fullName>
        <ecNumber evidence="4 10">1.13.99.1</ecNumber>
    </recommendedName>
    <alternativeName>
        <fullName evidence="10">Myo-inositol oxygenase</fullName>
    </alternativeName>
</protein>
<name>C5LP59_PERM5</name>
<dbReference type="InParanoid" id="C5LP59"/>
<dbReference type="SUPFAM" id="SSF109604">
    <property type="entry name" value="HD-domain/PDEase-like"/>
    <property type="match status" value="1"/>
</dbReference>
<gene>
    <name evidence="11" type="ORF">Pmar_PMAR011160</name>
</gene>
<evidence type="ECO:0000256" key="3">
    <source>
        <dbReference type="ARBA" id="ARBA00005286"/>
    </source>
</evidence>
<evidence type="ECO:0000256" key="5">
    <source>
        <dbReference type="ARBA" id="ARBA00022490"/>
    </source>
</evidence>
<evidence type="ECO:0000256" key="9">
    <source>
        <dbReference type="PIRSR" id="PIRSR607828-2"/>
    </source>
</evidence>
<dbReference type="EC" id="1.13.99.1" evidence="4 10"/>
<comment type="pathway">
    <text evidence="2 10">Polyol metabolism; myo-inositol degradation into D-glucuronate; D-glucuronate from myo-inositol: step 1/1.</text>
</comment>
<keyword evidence="8 9" id="KW-0408">Iron</keyword>
<sequence length="52" mass="5887">MAPEDSAKVEIVKEFNKFDLYSKGDDLPEVAQLEPLYLALAEKYGLGGKIRW</sequence>
<proteinExistence type="inferred from homology"/>
<dbReference type="Proteomes" id="UP000007800">
    <property type="component" value="Unassembled WGS sequence"/>
</dbReference>
<reference evidence="11 12" key="1">
    <citation type="submission" date="2008-07" db="EMBL/GenBank/DDBJ databases">
        <authorList>
            <person name="El-Sayed N."/>
            <person name="Caler E."/>
            <person name="Inman J."/>
            <person name="Amedeo P."/>
            <person name="Hass B."/>
            <person name="Wortman J."/>
        </authorList>
    </citation>
    <scope>NUCLEOTIDE SEQUENCE [LARGE SCALE GENOMIC DNA]</scope>
    <source>
        <strain evidence="12">ATCC 50983 / TXsc</strain>
    </source>
</reference>
<evidence type="ECO:0000256" key="2">
    <source>
        <dbReference type="ARBA" id="ARBA00005167"/>
    </source>
</evidence>
<comment type="cofactor">
    <cofactor evidence="9 10">
        <name>Fe cation</name>
        <dbReference type="ChEBI" id="CHEBI:24875"/>
    </cofactor>
    <text evidence="9 10">Binds 2 iron ions per subunit.</text>
</comment>
<evidence type="ECO:0000256" key="10">
    <source>
        <dbReference type="RuleBase" id="RU367039"/>
    </source>
</evidence>
<dbReference type="Pfam" id="PF05153">
    <property type="entry name" value="MIOX"/>
    <property type="match status" value="1"/>
</dbReference>
<dbReference type="UniPathway" id="UPA00111">
    <property type="reaction ID" value="UER00527"/>
</dbReference>
<comment type="subcellular location">
    <subcellularLocation>
        <location evidence="1 10">Cytoplasm</location>
    </subcellularLocation>
</comment>
<dbReference type="GeneID" id="9039983"/>
<evidence type="ECO:0000313" key="12">
    <source>
        <dbReference type="Proteomes" id="UP000007800"/>
    </source>
</evidence>
<comment type="similarity">
    <text evidence="3 10">Belongs to the myo-inositol oxygenase family.</text>
</comment>
<dbReference type="EMBL" id="GG684003">
    <property type="protein sequence ID" value="EER01478.1"/>
    <property type="molecule type" value="Genomic_DNA"/>
</dbReference>
<feature type="binding site" evidence="9">
    <location>
        <position position="19"/>
    </location>
    <ligand>
        <name>Fe cation</name>
        <dbReference type="ChEBI" id="CHEBI:24875"/>
        <label>1</label>
    </ligand>
</feature>
<evidence type="ECO:0000256" key="7">
    <source>
        <dbReference type="ARBA" id="ARBA00023002"/>
    </source>
</evidence>
<dbReference type="AlphaFoldDB" id="C5LP59"/>
<accession>C5LP59</accession>
<comment type="catalytic activity">
    <reaction evidence="10">
        <text>myo-inositol + O2 = D-glucuronate + H2O + H(+)</text>
        <dbReference type="Rhea" id="RHEA:23696"/>
        <dbReference type="ChEBI" id="CHEBI:15377"/>
        <dbReference type="ChEBI" id="CHEBI:15378"/>
        <dbReference type="ChEBI" id="CHEBI:15379"/>
        <dbReference type="ChEBI" id="CHEBI:17268"/>
        <dbReference type="ChEBI" id="CHEBI:58720"/>
        <dbReference type="EC" id="1.13.99.1"/>
    </reaction>
</comment>
<dbReference type="GO" id="GO:0005506">
    <property type="term" value="F:iron ion binding"/>
    <property type="evidence" value="ECO:0007669"/>
    <property type="project" value="InterPro"/>
</dbReference>
<evidence type="ECO:0000313" key="11">
    <source>
        <dbReference type="EMBL" id="EER01478.1"/>
    </source>
</evidence>
<evidence type="ECO:0000256" key="4">
    <source>
        <dbReference type="ARBA" id="ARBA00011919"/>
    </source>
</evidence>
<keyword evidence="6 9" id="KW-0479">Metal-binding</keyword>
<dbReference type="GO" id="GO:0005737">
    <property type="term" value="C:cytoplasm"/>
    <property type="evidence" value="ECO:0007669"/>
    <property type="project" value="UniProtKB-SubCell"/>
</dbReference>